<organism evidence="1 2">
    <name type="scientific">Acaulospora colombiana</name>
    <dbReference type="NCBI Taxonomy" id="27376"/>
    <lineage>
        <taxon>Eukaryota</taxon>
        <taxon>Fungi</taxon>
        <taxon>Fungi incertae sedis</taxon>
        <taxon>Mucoromycota</taxon>
        <taxon>Glomeromycotina</taxon>
        <taxon>Glomeromycetes</taxon>
        <taxon>Diversisporales</taxon>
        <taxon>Acaulosporaceae</taxon>
        <taxon>Acaulospora</taxon>
    </lineage>
</organism>
<evidence type="ECO:0000313" key="2">
    <source>
        <dbReference type="Proteomes" id="UP000789525"/>
    </source>
</evidence>
<name>A0ACA9P361_9GLOM</name>
<reference evidence="1" key="1">
    <citation type="submission" date="2021-06" db="EMBL/GenBank/DDBJ databases">
        <authorList>
            <person name="Kallberg Y."/>
            <person name="Tangrot J."/>
            <person name="Rosling A."/>
        </authorList>
    </citation>
    <scope>NUCLEOTIDE SEQUENCE</scope>
    <source>
        <strain evidence="1">CL356</strain>
    </source>
</reference>
<feature type="non-terminal residue" evidence="1">
    <location>
        <position position="1"/>
    </location>
</feature>
<comment type="caution">
    <text evidence="1">The sequence shown here is derived from an EMBL/GenBank/DDBJ whole genome shotgun (WGS) entry which is preliminary data.</text>
</comment>
<keyword evidence="2" id="KW-1185">Reference proteome</keyword>
<dbReference type="EMBL" id="CAJVPT010029258">
    <property type="protein sequence ID" value="CAG8689919.1"/>
    <property type="molecule type" value="Genomic_DNA"/>
</dbReference>
<evidence type="ECO:0000313" key="1">
    <source>
        <dbReference type="EMBL" id="CAG8689919.1"/>
    </source>
</evidence>
<proteinExistence type="predicted"/>
<protein>
    <submittedName>
        <fullName evidence="1">5587_t:CDS:1</fullName>
    </submittedName>
</protein>
<gene>
    <name evidence="1" type="ORF">ACOLOM_LOCUS9775</name>
</gene>
<dbReference type="Proteomes" id="UP000789525">
    <property type="component" value="Unassembled WGS sequence"/>
</dbReference>
<sequence length="271" mass="31737">SWKEFAEARKSRSLRLYTSKIGGDSFDIDEIVKAKRVDLMHVEDKELPQCLVSQPMGWKILSGSESQVQRMAHIQCPDLRRLILVDFKEKARLFDPNSFLSSIEAFTKITWFECHTDKFYMGHLNIIDDEREPVELPNEIWFMSEGNEIGDFPPWSEVPRLEHFEVDANLKFNFQGLPLEHPLKRIIVRHWSIDNISTWLDSSSMQHIRLLTSNLKFEVSLYGPSLALRTKEQEMDRLFAKAKENSVHLEVFVFDYQSKPIVSEYATKRLT</sequence>
<accession>A0ACA9P361</accession>